<dbReference type="InterPro" id="IPR007922">
    <property type="entry name" value="DciA-like"/>
</dbReference>
<evidence type="ECO:0008006" key="3">
    <source>
        <dbReference type="Google" id="ProtNLM"/>
    </source>
</evidence>
<gene>
    <name evidence="1" type="ORF">BSZ37_03080</name>
</gene>
<dbReference type="AlphaFoldDB" id="A0A271IYA1"/>
<dbReference type="Pfam" id="PF05258">
    <property type="entry name" value="DciA"/>
    <property type="match status" value="1"/>
</dbReference>
<dbReference type="Proteomes" id="UP000216339">
    <property type="component" value="Unassembled WGS sequence"/>
</dbReference>
<organism evidence="1 2">
    <name type="scientific">Rubrivirga marina</name>
    <dbReference type="NCBI Taxonomy" id="1196024"/>
    <lineage>
        <taxon>Bacteria</taxon>
        <taxon>Pseudomonadati</taxon>
        <taxon>Rhodothermota</taxon>
        <taxon>Rhodothermia</taxon>
        <taxon>Rhodothermales</taxon>
        <taxon>Rubricoccaceae</taxon>
        <taxon>Rubrivirga</taxon>
    </lineage>
</organism>
<evidence type="ECO:0000313" key="1">
    <source>
        <dbReference type="EMBL" id="PAP75499.1"/>
    </source>
</evidence>
<dbReference type="PANTHER" id="PTHR36456">
    <property type="entry name" value="UPF0232 PROTEIN SCO3875"/>
    <property type="match status" value="1"/>
</dbReference>
<dbReference type="RefSeq" id="WP_179299453.1">
    <property type="nucleotide sequence ID" value="NZ_MQWD01000001.1"/>
</dbReference>
<accession>A0A271IYA1</accession>
<evidence type="ECO:0000313" key="2">
    <source>
        <dbReference type="Proteomes" id="UP000216339"/>
    </source>
</evidence>
<dbReference type="PANTHER" id="PTHR36456:SF1">
    <property type="entry name" value="UPF0232 PROTEIN SCO3875"/>
    <property type="match status" value="1"/>
</dbReference>
<sequence>MPSSNQPQSLGSVLSELVDRYGYRERFDAARAVEAWPEVVGEAIANVTEQVWMRHGTLHVKVRSSAWRHQLQFQRQQWRERMNQHLGREVVDEVVFR</sequence>
<name>A0A271IYA1_9BACT</name>
<dbReference type="EMBL" id="MQWD01000001">
    <property type="protein sequence ID" value="PAP75499.1"/>
    <property type="molecule type" value="Genomic_DNA"/>
</dbReference>
<keyword evidence="2" id="KW-1185">Reference proteome</keyword>
<protein>
    <recommendedName>
        <fullName evidence="3">RNA-binding protein</fullName>
    </recommendedName>
</protein>
<reference evidence="1 2" key="1">
    <citation type="submission" date="2016-11" db="EMBL/GenBank/DDBJ databases">
        <title>Study of marine rhodopsin-containing bacteria.</title>
        <authorList>
            <person name="Yoshizawa S."/>
            <person name="Kumagai Y."/>
            <person name="Kogure K."/>
        </authorList>
    </citation>
    <scope>NUCLEOTIDE SEQUENCE [LARGE SCALE GENOMIC DNA]</scope>
    <source>
        <strain evidence="1 2">SAORIC-28</strain>
    </source>
</reference>
<comment type="caution">
    <text evidence="1">The sequence shown here is derived from an EMBL/GenBank/DDBJ whole genome shotgun (WGS) entry which is preliminary data.</text>
</comment>
<proteinExistence type="predicted"/>